<dbReference type="GO" id="GO:0006882">
    <property type="term" value="P:intracellular zinc ion homeostasis"/>
    <property type="evidence" value="ECO:0007669"/>
    <property type="project" value="TreeGrafter"/>
</dbReference>
<keyword evidence="6 9" id="KW-1133">Transmembrane helix</keyword>
<keyword evidence="13" id="KW-1185">Reference proteome</keyword>
<dbReference type="AlphaFoldDB" id="A0A9W8A7J7"/>
<feature type="transmembrane region" description="Helical" evidence="9">
    <location>
        <begin position="80"/>
        <end position="98"/>
    </location>
</feature>
<feature type="domain" description="Cation efflux protein cytoplasmic" evidence="11">
    <location>
        <begin position="335"/>
        <end position="409"/>
    </location>
</feature>
<comment type="similarity">
    <text evidence="2">Belongs to the cation diffusion facilitator (CDF) transporter (TC 2.A.4) family. SLC30A subfamily.</text>
</comment>
<dbReference type="OrthoDB" id="9944568at2759"/>
<dbReference type="Pfam" id="PF16916">
    <property type="entry name" value="ZT_dimer"/>
    <property type="match status" value="1"/>
</dbReference>
<dbReference type="InterPro" id="IPR058533">
    <property type="entry name" value="Cation_efflux_TM"/>
</dbReference>
<dbReference type="SUPFAM" id="SSF161111">
    <property type="entry name" value="Cation efflux protein transmembrane domain-like"/>
    <property type="match status" value="1"/>
</dbReference>
<comment type="caution">
    <text evidence="12">The sequence shown here is derived from an EMBL/GenBank/DDBJ whole genome shotgun (WGS) entry which is preliminary data.</text>
</comment>
<dbReference type="InterPro" id="IPR027469">
    <property type="entry name" value="Cation_efflux_TMD_sf"/>
</dbReference>
<evidence type="ECO:0000256" key="3">
    <source>
        <dbReference type="ARBA" id="ARBA00022448"/>
    </source>
</evidence>
<dbReference type="Proteomes" id="UP001150569">
    <property type="component" value="Unassembled WGS sequence"/>
</dbReference>
<dbReference type="GO" id="GO:0016020">
    <property type="term" value="C:membrane"/>
    <property type="evidence" value="ECO:0007669"/>
    <property type="project" value="UniProtKB-SubCell"/>
</dbReference>
<organism evidence="12 13">
    <name type="scientific">Tieghemiomyces parasiticus</name>
    <dbReference type="NCBI Taxonomy" id="78921"/>
    <lineage>
        <taxon>Eukaryota</taxon>
        <taxon>Fungi</taxon>
        <taxon>Fungi incertae sedis</taxon>
        <taxon>Zoopagomycota</taxon>
        <taxon>Kickxellomycotina</taxon>
        <taxon>Dimargaritomycetes</taxon>
        <taxon>Dimargaritales</taxon>
        <taxon>Dimargaritaceae</taxon>
        <taxon>Tieghemiomyces</taxon>
    </lineage>
</organism>
<feature type="transmembrane region" description="Helical" evidence="9">
    <location>
        <begin position="110"/>
        <end position="132"/>
    </location>
</feature>
<dbReference type="InterPro" id="IPR002524">
    <property type="entry name" value="Cation_efflux"/>
</dbReference>
<dbReference type="SUPFAM" id="SSF160240">
    <property type="entry name" value="Cation efflux protein cytoplasmic domain-like"/>
    <property type="match status" value="1"/>
</dbReference>
<reference evidence="12" key="1">
    <citation type="submission" date="2022-07" db="EMBL/GenBank/DDBJ databases">
        <title>Phylogenomic reconstructions and comparative analyses of Kickxellomycotina fungi.</title>
        <authorList>
            <person name="Reynolds N.K."/>
            <person name="Stajich J.E."/>
            <person name="Barry K."/>
            <person name="Grigoriev I.V."/>
            <person name="Crous P."/>
            <person name="Smith M.E."/>
        </authorList>
    </citation>
    <scope>NUCLEOTIDE SEQUENCE</scope>
    <source>
        <strain evidence="12">RSA 861</strain>
    </source>
</reference>
<feature type="domain" description="Cation efflux protein transmembrane" evidence="10">
    <location>
        <begin position="11"/>
        <end position="330"/>
    </location>
</feature>
<evidence type="ECO:0000256" key="8">
    <source>
        <dbReference type="SAM" id="MobiDB-lite"/>
    </source>
</evidence>
<evidence type="ECO:0000256" key="1">
    <source>
        <dbReference type="ARBA" id="ARBA00004141"/>
    </source>
</evidence>
<dbReference type="InterPro" id="IPR036837">
    <property type="entry name" value="Cation_efflux_CTD_sf"/>
</dbReference>
<dbReference type="NCBIfam" id="TIGR01297">
    <property type="entry name" value="CDF"/>
    <property type="match status" value="1"/>
</dbReference>
<feature type="compositionally biased region" description="Polar residues" evidence="8">
    <location>
        <begin position="225"/>
        <end position="245"/>
    </location>
</feature>
<dbReference type="GO" id="GO:0005385">
    <property type="term" value="F:zinc ion transmembrane transporter activity"/>
    <property type="evidence" value="ECO:0007669"/>
    <property type="project" value="TreeGrafter"/>
</dbReference>
<evidence type="ECO:0000259" key="11">
    <source>
        <dbReference type="Pfam" id="PF16916"/>
    </source>
</evidence>
<dbReference type="Pfam" id="PF01545">
    <property type="entry name" value="Cation_efflux"/>
    <property type="match status" value="1"/>
</dbReference>
<evidence type="ECO:0000256" key="7">
    <source>
        <dbReference type="ARBA" id="ARBA00023136"/>
    </source>
</evidence>
<dbReference type="InterPro" id="IPR027470">
    <property type="entry name" value="Cation_efflux_CTD"/>
</dbReference>
<evidence type="ECO:0000256" key="9">
    <source>
        <dbReference type="SAM" id="Phobius"/>
    </source>
</evidence>
<dbReference type="EMBL" id="JANBPT010000267">
    <property type="protein sequence ID" value="KAJ1924540.1"/>
    <property type="molecule type" value="Genomic_DNA"/>
</dbReference>
<evidence type="ECO:0000256" key="5">
    <source>
        <dbReference type="ARBA" id="ARBA00022833"/>
    </source>
</evidence>
<accession>A0A9W8A7J7</accession>
<sequence length="449" mass="47523">MALSRSAKVGVVLAFSAVFFLLEIIVGYVAGSVALVADSFHMLNDVLGFVVALIAMRLATRRSPGSCYTYGWGRAEVLGALINASLLLGLCLTIYIQAIQRFFEPTPVDYPQWMLAVGCAGLVFNCAGIFLFRDAHAHAHGGRGCSGHAHNSAAPAVQHHASSNPKDKDETMGGGTGGQAPTVGAPHSIILIRPSFADTAASLPPSACSLPSTATSTPVKDSKDSAQTSTSVVYTPLSNTDSPATCPTLPGHQHGESDYAHGGHLNMRAVFLHVLGDALANVAVIITALVVWFSDSPHRHYADPVVSILMNTVIVYFTIPLVMSAARVLLQSVPESVSLASLRTELQTLPHIRSIHDLHVWQLLDKQIIASVHVTVPPFLGEVGVTKMTESVVAVMHRHGIHSTTIQPEFAPTVDSLVGGTEVPCRVRCVSACTATTCCPADQDKSIPH</sequence>
<feature type="transmembrane region" description="Helical" evidence="9">
    <location>
        <begin position="12"/>
        <end position="36"/>
    </location>
</feature>
<evidence type="ECO:0000256" key="6">
    <source>
        <dbReference type="ARBA" id="ARBA00022989"/>
    </source>
</evidence>
<feature type="transmembrane region" description="Helical" evidence="9">
    <location>
        <begin position="305"/>
        <end position="330"/>
    </location>
</feature>
<keyword evidence="5" id="KW-0862">Zinc</keyword>
<evidence type="ECO:0000256" key="4">
    <source>
        <dbReference type="ARBA" id="ARBA00022692"/>
    </source>
</evidence>
<proteinExistence type="inferred from homology"/>
<evidence type="ECO:0000313" key="13">
    <source>
        <dbReference type="Proteomes" id="UP001150569"/>
    </source>
</evidence>
<dbReference type="Gene3D" id="1.20.1510.10">
    <property type="entry name" value="Cation efflux protein transmembrane domain"/>
    <property type="match status" value="2"/>
</dbReference>
<gene>
    <name evidence="12" type="primary">ZRC1_1</name>
    <name evidence="12" type="ORF">IWQ60_005131</name>
</gene>
<feature type="region of interest" description="Disordered" evidence="8">
    <location>
        <begin position="210"/>
        <end position="257"/>
    </location>
</feature>
<evidence type="ECO:0000259" key="10">
    <source>
        <dbReference type="Pfam" id="PF01545"/>
    </source>
</evidence>
<keyword evidence="3" id="KW-0813">Transport</keyword>
<evidence type="ECO:0000313" key="12">
    <source>
        <dbReference type="EMBL" id="KAJ1924540.1"/>
    </source>
</evidence>
<dbReference type="PANTHER" id="PTHR45820:SF4">
    <property type="entry name" value="ZINC TRANSPORTER 63C, ISOFORM F"/>
    <property type="match status" value="1"/>
</dbReference>
<protein>
    <submittedName>
        <fullName evidence="12">Zinc resistance conferring protein</fullName>
    </submittedName>
</protein>
<comment type="subcellular location">
    <subcellularLocation>
        <location evidence="1">Membrane</location>
        <topology evidence="1">Multi-pass membrane protein</topology>
    </subcellularLocation>
</comment>
<feature type="region of interest" description="Disordered" evidence="8">
    <location>
        <begin position="148"/>
        <end position="182"/>
    </location>
</feature>
<evidence type="ECO:0000256" key="2">
    <source>
        <dbReference type="ARBA" id="ARBA00008873"/>
    </source>
</evidence>
<dbReference type="PANTHER" id="PTHR45820">
    <property type="entry name" value="FI23527P1"/>
    <property type="match status" value="1"/>
</dbReference>
<keyword evidence="4 9" id="KW-0812">Transmembrane</keyword>
<feature type="transmembrane region" description="Helical" evidence="9">
    <location>
        <begin position="42"/>
        <end position="59"/>
    </location>
</feature>
<keyword evidence="7 9" id="KW-0472">Membrane</keyword>
<name>A0A9W8A7J7_9FUNG</name>
<feature type="transmembrane region" description="Helical" evidence="9">
    <location>
        <begin position="270"/>
        <end position="293"/>
    </location>
</feature>